<protein>
    <submittedName>
        <fullName evidence="7">Solute carrier family 12 member 3</fullName>
    </submittedName>
</protein>
<evidence type="ECO:0000256" key="3">
    <source>
        <dbReference type="ARBA" id="ARBA00022989"/>
    </source>
</evidence>
<gene>
    <name evidence="7" type="ORF">HJG59_016586</name>
</gene>
<dbReference type="GO" id="GO:0008511">
    <property type="term" value="F:sodium:potassium:chloride symporter activity"/>
    <property type="evidence" value="ECO:0007669"/>
    <property type="project" value="TreeGrafter"/>
</dbReference>
<keyword evidence="2" id="KW-0812">Transmembrane</keyword>
<evidence type="ECO:0000256" key="1">
    <source>
        <dbReference type="ARBA" id="ARBA00004141"/>
    </source>
</evidence>
<organism evidence="7 8">
    <name type="scientific">Molossus molossus</name>
    <name type="common">Pallas' mastiff bat</name>
    <name type="synonym">Vespertilio molossus</name>
    <dbReference type="NCBI Taxonomy" id="27622"/>
    <lineage>
        <taxon>Eukaryota</taxon>
        <taxon>Metazoa</taxon>
        <taxon>Chordata</taxon>
        <taxon>Craniata</taxon>
        <taxon>Vertebrata</taxon>
        <taxon>Euteleostomi</taxon>
        <taxon>Mammalia</taxon>
        <taxon>Eutheria</taxon>
        <taxon>Laurasiatheria</taxon>
        <taxon>Chiroptera</taxon>
        <taxon>Yangochiroptera</taxon>
        <taxon>Molossidae</taxon>
        <taxon>Molossus</taxon>
    </lineage>
</organism>
<dbReference type="GO" id="GO:0006884">
    <property type="term" value="P:cell volume homeostasis"/>
    <property type="evidence" value="ECO:0007669"/>
    <property type="project" value="TreeGrafter"/>
</dbReference>
<keyword evidence="8" id="KW-1185">Reference proteome</keyword>
<dbReference type="EMBL" id="JACASF010000021">
    <property type="protein sequence ID" value="KAF6408044.1"/>
    <property type="molecule type" value="Genomic_DNA"/>
</dbReference>
<keyword evidence="4" id="KW-0472">Membrane</keyword>
<dbReference type="GO" id="GO:0055075">
    <property type="term" value="P:potassium ion homeostasis"/>
    <property type="evidence" value="ECO:0007669"/>
    <property type="project" value="TreeGrafter"/>
</dbReference>
<dbReference type="GO" id="GO:0055064">
    <property type="term" value="P:chloride ion homeostasis"/>
    <property type="evidence" value="ECO:0007669"/>
    <property type="project" value="TreeGrafter"/>
</dbReference>
<comment type="caution">
    <text evidence="7">The sequence shown here is derived from an EMBL/GenBank/DDBJ whole genome shotgun (WGS) entry which is preliminary data.</text>
</comment>
<proteinExistence type="predicted"/>
<reference evidence="7 8" key="1">
    <citation type="journal article" date="2020" name="Nature">
        <title>Six reference-quality genomes reveal evolution of bat adaptations.</title>
        <authorList>
            <person name="Jebb D."/>
            <person name="Huang Z."/>
            <person name="Pippel M."/>
            <person name="Hughes G.M."/>
            <person name="Lavrichenko K."/>
            <person name="Devanna P."/>
            <person name="Winkler S."/>
            <person name="Jermiin L.S."/>
            <person name="Skirmuntt E.C."/>
            <person name="Katzourakis A."/>
            <person name="Burkitt-Gray L."/>
            <person name="Ray D.A."/>
            <person name="Sullivan K.A.M."/>
            <person name="Roscito J.G."/>
            <person name="Kirilenko B.M."/>
            <person name="Davalos L.M."/>
            <person name="Corthals A.P."/>
            <person name="Power M.L."/>
            <person name="Jones G."/>
            <person name="Ransome R.D."/>
            <person name="Dechmann D.K.N."/>
            <person name="Locatelli A.G."/>
            <person name="Puechmaille S.J."/>
            <person name="Fedrigo O."/>
            <person name="Jarvis E.D."/>
            <person name="Hiller M."/>
            <person name="Vernes S.C."/>
            <person name="Myers E.W."/>
            <person name="Teeling E.C."/>
        </authorList>
    </citation>
    <scope>NUCLEOTIDE SEQUENCE [LARGE SCALE GENOMIC DNA]</scope>
    <source>
        <strain evidence="7">MMolMol1</strain>
        <tissue evidence="7">Muscle</tissue>
    </source>
</reference>
<feature type="domain" description="SLC12A transporter C-terminal" evidence="6">
    <location>
        <begin position="151"/>
        <end position="358"/>
    </location>
</feature>
<evidence type="ECO:0000256" key="4">
    <source>
        <dbReference type="ARBA" id="ARBA00023136"/>
    </source>
</evidence>
<dbReference type="GO" id="GO:0055078">
    <property type="term" value="P:sodium ion homeostasis"/>
    <property type="evidence" value="ECO:0007669"/>
    <property type="project" value="TreeGrafter"/>
</dbReference>
<sequence>MICGHVLIGPSKQRMPELRAIANGHTKWLNKRKIKAFYSDVIAEDLRSGVQILMQATGLGRMKPNILVVGFKKNWQSAHPATVEDYIGILHDAFDLNYGVCVVRMREGLNISEVMQAHISPVFDPAEDSKEASASSARPSVSGTLDPEALVREEQASTIFQSEQGKKTIDIYWLFDDGGLTLLIPYLLGRKKRWSKCRIRVFVGGQINRMDQERKAIISLLSKFRLGFHEVHVLPDINQKPRAEHTKRFEDMIAPFRLNDGFKDEATVTEMRRDCPWKISDEEMNKNRVKSLRQVRLNEILLDYSRDAALVLITLPIGRKGKCPSSLYMAWLETLSQDLRPPVILVRGNQENVLTFYCQ</sequence>
<evidence type="ECO:0000313" key="8">
    <source>
        <dbReference type="Proteomes" id="UP000550707"/>
    </source>
</evidence>
<dbReference type="Proteomes" id="UP000550707">
    <property type="component" value="Unassembled WGS sequence"/>
</dbReference>
<dbReference type="Pfam" id="PF03522">
    <property type="entry name" value="SLC12"/>
    <property type="match status" value="2"/>
</dbReference>
<dbReference type="PANTHER" id="PTHR11827:SF9">
    <property type="entry name" value="SOLUTE CARRIER FAMILY 12 MEMBER 3"/>
    <property type="match status" value="1"/>
</dbReference>
<dbReference type="PANTHER" id="PTHR11827">
    <property type="entry name" value="SOLUTE CARRIER FAMILY 12, CATION COTRANSPORTERS"/>
    <property type="match status" value="1"/>
</dbReference>
<feature type="domain" description="SLC12A transporter C-terminal" evidence="6">
    <location>
        <begin position="1"/>
        <end position="122"/>
    </location>
</feature>
<dbReference type="InterPro" id="IPR004842">
    <property type="entry name" value="SLC12A_fam"/>
</dbReference>
<evidence type="ECO:0000256" key="5">
    <source>
        <dbReference type="SAM" id="MobiDB-lite"/>
    </source>
</evidence>
<dbReference type="GO" id="GO:0016324">
    <property type="term" value="C:apical plasma membrane"/>
    <property type="evidence" value="ECO:0007669"/>
    <property type="project" value="TreeGrafter"/>
</dbReference>
<dbReference type="AlphaFoldDB" id="A0A7J8CB00"/>
<name>A0A7J8CB00_MOLMO</name>
<feature type="region of interest" description="Disordered" evidence="5">
    <location>
        <begin position="128"/>
        <end position="147"/>
    </location>
</feature>
<dbReference type="InterPro" id="IPR018491">
    <property type="entry name" value="SLC12_C"/>
</dbReference>
<dbReference type="GO" id="GO:1990573">
    <property type="term" value="P:potassium ion import across plasma membrane"/>
    <property type="evidence" value="ECO:0007669"/>
    <property type="project" value="TreeGrafter"/>
</dbReference>
<evidence type="ECO:0000259" key="6">
    <source>
        <dbReference type="Pfam" id="PF03522"/>
    </source>
</evidence>
<evidence type="ECO:0000313" key="7">
    <source>
        <dbReference type="EMBL" id="KAF6408044.1"/>
    </source>
</evidence>
<evidence type="ECO:0000256" key="2">
    <source>
        <dbReference type="ARBA" id="ARBA00022692"/>
    </source>
</evidence>
<comment type="subcellular location">
    <subcellularLocation>
        <location evidence="1">Membrane</location>
        <topology evidence="1">Multi-pass membrane protein</topology>
    </subcellularLocation>
</comment>
<keyword evidence="3" id="KW-1133">Transmembrane helix</keyword>
<accession>A0A7J8CB00</accession>